<proteinExistence type="predicted"/>
<name>A0A4Y2RTP9_ARAVE</name>
<accession>A0A4Y2RTP9</accession>
<reference evidence="1 2" key="1">
    <citation type="journal article" date="2019" name="Sci. Rep.">
        <title>Orb-weaving spider Araneus ventricosus genome elucidates the spidroin gene catalogue.</title>
        <authorList>
            <person name="Kono N."/>
            <person name="Nakamura H."/>
            <person name="Ohtoshi R."/>
            <person name="Moran D.A.P."/>
            <person name="Shinohara A."/>
            <person name="Yoshida Y."/>
            <person name="Fujiwara M."/>
            <person name="Mori M."/>
            <person name="Tomita M."/>
            <person name="Arakawa K."/>
        </authorList>
    </citation>
    <scope>NUCLEOTIDE SEQUENCE [LARGE SCALE GENOMIC DNA]</scope>
</reference>
<dbReference type="Proteomes" id="UP000499080">
    <property type="component" value="Unassembled WGS sequence"/>
</dbReference>
<organism evidence="1 2">
    <name type="scientific">Araneus ventricosus</name>
    <name type="common">Orbweaver spider</name>
    <name type="synonym">Epeira ventricosa</name>
    <dbReference type="NCBI Taxonomy" id="182803"/>
    <lineage>
        <taxon>Eukaryota</taxon>
        <taxon>Metazoa</taxon>
        <taxon>Ecdysozoa</taxon>
        <taxon>Arthropoda</taxon>
        <taxon>Chelicerata</taxon>
        <taxon>Arachnida</taxon>
        <taxon>Araneae</taxon>
        <taxon>Araneomorphae</taxon>
        <taxon>Entelegynae</taxon>
        <taxon>Araneoidea</taxon>
        <taxon>Araneidae</taxon>
        <taxon>Araneus</taxon>
    </lineage>
</organism>
<keyword evidence="2" id="KW-1185">Reference proteome</keyword>
<protein>
    <submittedName>
        <fullName evidence="1">Uncharacterized protein</fullName>
    </submittedName>
</protein>
<dbReference type="AlphaFoldDB" id="A0A4Y2RTP9"/>
<dbReference type="EMBL" id="BGPR01018257">
    <property type="protein sequence ID" value="GBN78649.1"/>
    <property type="molecule type" value="Genomic_DNA"/>
</dbReference>
<sequence>MVESAPTPFTWSGALVNVQLNFKKELLCRRVQIKRIEKVLDSPQGGMYMKRQISQRVPASLVAMVCVWNTATSMTERTSCGGGWAVADDGYHPHFPITIAASIIRGRLLCDSIIVPMAAQYSRKSWWRCLG</sequence>
<evidence type="ECO:0000313" key="1">
    <source>
        <dbReference type="EMBL" id="GBN78649.1"/>
    </source>
</evidence>
<comment type="caution">
    <text evidence="1">The sequence shown here is derived from an EMBL/GenBank/DDBJ whole genome shotgun (WGS) entry which is preliminary data.</text>
</comment>
<evidence type="ECO:0000313" key="2">
    <source>
        <dbReference type="Proteomes" id="UP000499080"/>
    </source>
</evidence>
<gene>
    <name evidence="1" type="ORF">AVEN_107349_1</name>
</gene>